<keyword evidence="2" id="KW-0201">Cytochrome c-type biogenesis</keyword>
<comment type="subcellular location">
    <subcellularLocation>
        <location evidence="1">Cell envelope</location>
    </subcellularLocation>
</comment>
<dbReference type="SUPFAM" id="SSF48452">
    <property type="entry name" value="TPR-like"/>
    <property type="match status" value="1"/>
</dbReference>
<organism evidence="3">
    <name type="scientific">Candidatus Nitricoxidivorans perseverans</name>
    <dbReference type="NCBI Taxonomy" id="2975601"/>
    <lineage>
        <taxon>Bacteria</taxon>
        <taxon>Pseudomonadati</taxon>
        <taxon>Pseudomonadota</taxon>
        <taxon>Betaproteobacteria</taxon>
        <taxon>Nitrosomonadales</taxon>
        <taxon>Sterolibacteriaceae</taxon>
        <taxon>Candidatus Nitricoxidivorans</taxon>
    </lineage>
</organism>
<gene>
    <name evidence="3" type="primary">ccmI</name>
    <name evidence="3" type="ORF">OHM77_10680</name>
</gene>
<dbReference type="GO" id="GO:0030313">
    <property type="term" value="C:cell envelope"/>
    <property type="evidence" value="ECO:0007669"/>
    <property type="project" value="UniProtKB-SubCell"/>
</dbReference>
<evidence type="ECO:0000256" key="2">
    <source>
        <dbReference type="ARBA" id="ARBA00022748"/>
    </source>
</evidence>
<dbReference type="Proteomes" id="UP001234916">
    <property type="component" value="Chromosome"/>
</dbReference>
<dbReference type="AlphaFoldDB" id="A0AA49ITL1"/>
<dbReference type="KEGG" id="npv:OHM77_10680"/>
<dbReference type="PANTHER" id="PTHR47870:SF4">
    <property type="entry name" value="CYTOCHROME C-TYPE BIOGENESIS PROTEIN CYCH"/>
    <property type="match status" value="1"/>
</dbReference>
<evidence type="ECO:0000256" key="1">
    <source>
        <dbReference type="ARBA" id="ARBA00004196"/>
    </source>
</evidence>
<sequence length="214" mass="22996">MTAFLIGAALLAAIALGLLLWPLRRANTAATAAMSSRQQLNAAIYRGQMAELDADRADGDLDEADWRQARQELQRRLLDDGADAPASAAGEPAATGTTKGLATALATVIPAVAATLYFMLGNPAALDPQPHARMPSVEEIERMVAARLEKEPDDPQALWFAGTIAFEREDYAGAIRFWERLLKHVPPDSEDAQSIARSIEEARAGANAARRPKP</sequence>
<dbReference type="InterPro" id="IPR017560">
    <property type="entry name" value="Cyt_c_biogenesis_CcmI"/>
</dbReference>
<dbReference type="PANTHER" id="PTHR47870">
    <property type="entry name" value="CYTOCHROME C-TYPE BIOGENESIS PROTEIN CCMH"/>
    <property type="match status" value="1"/>
</dbReference>
<protein>
    <submittedName>
        <fullName evidence="3">C-type cytochrome biogenesis protein CcmI</fullName>
    </submittedName>
</protein>
<proteinExistence type="predicted"/>
<dbReference type="NCBIfam" id="TIGR03142">
    <property type="entry name" value="cytochro_ccmI"/>
    <property type="match status" value="1"/>
</dbReference>
<dbReference type="EMBL" id="CP107246">
    <property type="protein sequence ID" value="WIM05157.1"/>
    <property type="molecule type" value="Genomic_DNA"/>
</dbReference>
<reference evidence="3" key="1">
    <citation type="journal article" date="2023" name="Nat. Microbiol.">
        <title>Enrichment and characterization of a nitric oxide-reducing microbial community in a continuous bioreactor.</title>
        <authorList>
            <person name="Garrido-Amador P."/>
            <person name="Stortenbeker N."/>
            <person name="Wessels H.J.C.T."/>
            <person name="Speth D.R."/>
            <person name="Garcia-Heredia I."/>
            <person name="Kartal B."/>
        </authorList>
    </citation>
    <scope>NUCLEOTIDE SEQUENCE</scope>
    <source>
        <strain evidence="3">MAG1</strain>
    </source>
</reference>
<evidence type="ECO:0000313" key="3">
    <source>
        <dbReference type="EMBL" id="WIM05157.1"/>
    </source>
</evidence>
<dbReference type="GO" id="GO:0005886">
    <property type="term" value="C:plasma membrane"/>
    <property type="evidence" value="ECO:0007669"/>
    <property type="project" value="TreeGrafter"/>
</dbReference>
<name>A0AA49ITL1_9PROT</name>
<dbReference type="InterPro" id="IPR011990">
    <property type="entry name" value="TPR-like_helical_dom_sf"/>
</dbReference>
<dbReference type="InterPro" id="IPR051263">
    <property type="entry name" value="C-type_cytochrome_biogenesis"/>
</dbReference>
<dbReference type="Gene3D" id="1.25.40.10">
    <property type="entry name" value="Tetratricopeptide repeat domain"/>
    <property type="match status" value="1"/>
</dbReference>
<accession>A0AA49ITL1</accession>
<dbReference type="GO" id="GO:0017004">
    <property type="term" value="P:cytochrome complex assembly"/>
    <property type="evidence" value="ECO:0007669"/>
    <property type="project" value="UniProtKB-KW"/>
</dbReference>